<sequence>MKHSPLFTTLCLTVTAALLASPLHAEEIKTVRDFGAKGDGTTDDTAAIQKAVDSGHGSLIFTKGTYKLTKSITINLDTTGFTSLTGDGTPRIVMSGAGPAFHFVGTHEGSAAPSDFKPNVWEKQRMPIVRGIEIVGDHKEANGLEFTGVMELTVTETNIRECFHAIHFTKRNRNLIVSNCHLYHNRGVGVLYDQVNIHQSNIVGCHISYNAGGGVVTRGGNVRNLHIGTCDIESNMSPDTPPTANILIDCTGGSTGEVAVTGCTIQHNSKSPGSANIRVLGTGTLSEKKMDPTKEGHIAITGNIFSDVMVNIHLDNARGVNITGNTFWEGFEHDLLIENSHAVVVGPNDFDRNPRYVVNGKWAKDINGLVFRNCSDSKLDGVLVSGVWNKDAAVLLENCDRMTVTDCSILDSDGIGLWMKNCTRTKVSDNVIRDDRDEKKMTLSLKVEGGKENTFDDNVLANGSEGLK</sequence>
<evidence type="ECO:0000313" key="5">
    <source>
        <dbReference type="Proteomes" id="UP000253426"/>
    </source>
</evidence>
<dbReference type="AlphaFoldDB" id="A0A366HPL2"/>
<gene>
    <name evidence="4" type="ORF">DES53_104282</name>
</gene>
<dbReference type="OrthoDB" id="176722at2"/>
<dbReference type="InterPro" id="IPR011050">
    <property type="entry name" value="Pectin_lyase_fold/virulence"/>
</dbReference>
<dbReference type="RefSeq" id="WP_113958863.1">
    <property type="nucleotide sequence ID" value="NZ_QNRR01000004.1"/>
</dbReference>
<dbReference type="SMART" id="SM00710">
    <property type="entry name" value="PbH1"/>
    <property type="match status" value="8"/>
</dbReference>
<dbReference type="InterPro" id="IPR039448">
    <property type="entry name" value="Beta_helix"/>
</dbReference>
<dbReference type="Pfam" id="PF12708">
    <property type="entry name" value="Pect-lyase_RHGA_epim"/>
    <property type="match status" value="1"/>
</dbReference>
<organism evidence="4 5">
    <name type="scientific">Roseimicrobium gellanilyticum</name>
    <dbReference type="NCBI Taxonomy" id="748857"/>
    <lineage>
        <taxon>Bacteria</taxon>
        <taxon>Pseudomonadati</taxon>
        <taxon>Verrucomicrobiota</taxon>
        <taxon>Verrucomicrobiia</taxon>
        <taxon>Verrucomicrobiales</taxon>
        <taxon>Verrucomicrobiaceae</taxon>
        <taxon>Roseimicrobium</taxon>
    </lineage>
</organism>
<evidence type="ECO:0000313" key="4">
    <source>
        <dbReference type="EMBL" id="RBP44461.1"/>
    </source>
</evidence>
<accession>A0A366HPL2</accession>
<feature type="chain" id="PRO_5016966674" evidence="1">
    <location>
        <begin position="26"/>
        <end position="468"/>
    </location>
</feature>
<dbReference type="Gene3D" id="2.160.20.10">
    <property type="entry name" value="Single-stranded right-handed beta-helix, Pectin lyase-like"/>
    <property type="match status" value="2"/>
</dbReference>
<keyword evidence="5" id="KW-1185">Reference proteome</keyword>
<feature type="signal peptide" evidence="1">
    <location>
        <begin position="1"/>
        <end position="25"/>
    </location>
</feature>
<proteinExistence type="predicted"/>
<dbReference type="EMBL" id="QNRR01000004">
    <property type="protein sequence ID" value="RBP44461.1"/>
    <property type="molecule type" value="Genomic_DNA"/>
</dbReference>
<feature type="domain" description="Right handed beta helix" evidence="3">
    <location>
        <begin position="312"/>
        <end position="466"/>
    </location>
</feature>
<dbReference type="InterPro" id="IPR006626">
    <property type="entry name" value="PbH1"/>
</dbReference>
<protein>
    <submittedName>
        <fullName evidence="4">Copper-binding protein NosD</fullName>
    </submittedName>
</protein>
<evidence type="ECO:0000256" key="1">
    <source>
        <dbReference type="SAM" id="SignalP"/>
    </source>
</evidence>
<evidence type="ECO:0000259" key="2">
    <source>
        <dbReference type="Pfam" id="PF12708"/>
    </source>
</evidence>
<name>A0A366HPL2_9BACT</name>
<reference evidence="4 5" key="1">
    <citation type="submission" date="2018-06" db="EMBL/GenBank/DDBJ databases">
        <title>Genomic Encyclopedia of Type Strains, Phase IV (KMG-IV): sequencing the most valuable type-strain genomes for metagenomic binning, comparative biology and taxonomic classification.</title>
        <authorList>
            <person name="Goeker M."/>
        </authorList>
    </citation>
    <scope>NUCLEOTIDE SEQUENCE [LARGE SCALE GENOMIC DNA]</scope>
    <source>
        <strain evidence="4 5">DSM 25532</strain>
    </source>
</reference>
<dbReference type="SUPFAM" id="SSF51126">
    <property type="entry name" value="Pectin lyase-like"/>
    <property type="match status" value="2"/>
</dbReference>
<dbReference type="InterPro" id="IPR012334">
    <property type="entry name" value="Pectin_lyas_fold"/>
</dbReference>
<dbReference type="Proteomes" id="UP000253426">
    <property type="component" value="Unassembled WGS sequence"/>
</dbReference>
<comment type="caution">
    <text evidence="4">The sequence shown here is derived from an EMBL/GenBank/DDBJ whole genome shotgun (WGS) entry which is preliminary data.</text>
</comment>
<keyword evidence="1" id="KW-0732">Signal</keyword>
<dbReference type="InterPro" id="IPR024535">
    <property type="entry name" value="RHGA/B-epi-like_pectate_lyase"/>
</dbReference>
<feature type="domain" description="Rhamnogalacturonase A/B/Epimerase-like pectate lyase" evidence="2">
    <location>
        <begin position="31"/>
        <end position="96"/>
    </location>
</feature>
<dbReference type="Pfam" id="PF13229">
    <property type="entry name" value="Beta_helix"/>
    <property type="match status" value="2"/>
</dbReference>
<evidence type="ECO:0000259" key="3">
    <source>
        <dbReference type="Pfam" id="PF13229"/>
    </source>
</evidence>
<feature type="domain" description="Right handed beta helix" evidence="3">
    <location>
        <begin position="140"/>
        <end position="265"/>
    </location>
</feature>